<keyword evidence="12" id="KW-0812">Transmembrane</keyword>
<dbReference type="Pfam" id="PF18826">
    <property type="entry name" value="bVLRF1"/>
    <property type="match status" value="1"/>
</dbReference>
<sequence>MSSSTAASNIDDYPFGRYKINDETILNALIENTMATNSTTNHHPICVLEKNYNQIPGLIGVHLPNHSNERDHEENSKVMTFWNCWYNIDENSREMNEECIQSKDQHILHPFSSSNQVNDMTDNNQTSNSEIFSNLLFICIMHGGHFSGGIFDFESGKCLVHKTFSNYVSRKKQGGRQLSHDIQTGHRAKSAGSEIRRNQEKQFQEKLHTLLTQQWASYFVEEVPTLSKSVITNNHDSSLKLASTHHSKSVQKVFASMVYCPGTINRDMIEHLLWNELGVKHIPIRNIPFQVPKPNFMNLCATFEKLCSIHICSKKQVPQIDDLMEFTQNHSLRAFSENSSSTDEDDLSSDDDNDSSMSEEQDNTRPPICEKSKQQRLTEEYLRNYPSPLSPQSPQQLVFANDDHGDDTVQSPKSPLSPLFQFFGFETHSSRVVNSTHRSTNNKYQHSLNDGQPLLYSNMKKSSNKNHSSKTSSNSNNSRTIHSKKGRKQLVEISETEMRQQSLFIWGGIFVLAAATMAIYIWKFAPESSSMDDYY</sequence>
<feature type="compositionally biased region" description="Low complexity" evidence="11">
    <location>
        <begin position="386"/>
        <end position="397"/>
    </location>
</feature>
<keyword evidence="9" id="KW-0175">Coiled coil</keyword>
<evidence type="ECO:0000256" key="11">
    <source>
        <dbReference type="SAM" id="MobiDB-lite"/>
    </source>
</evidence>
<protein>
    <recommendedName>
        <fullName evidence="13">VLRF1 domain-containing protein</fullName>
    </recommendedName>
</protein>
<evidence type="ECO:0000256" key="2">
    <source>
        <dbReference type="ARBA" id="ARBA00009262"/>
    </source>
</evidence>
<dbReference type="EMBL" id="PYSW02000028">
    <property type="protein sequence ID" value="KAG2379645.1"/>
    <property type="molecule type" value="Genomic_DNA"/>
</dbReference>
<feature type="region of interest" description="Disordered" evidence="11">
    <location>
        <begin position="434"/>
        <end position="487"/>
    </location>
</feature>
<keyword evidence="15" id="KW-1185">Reference proteome</keyword>
<evidence type="ECO:0000313" key="15">
    <source>
        <dbReference type="Proteomes" id="UP000816034"/>
    </source>
</evidence>
<organism evidence="14 15">
    <name type="scientific">Naegleria lovaniensis</name>
    <name type="common">Amoeba</name>
    <dbReference type="NCBI Taxonomy" id="51637"/>
    <lineage>
        <taxon>Eukaryota</taxon>
        <taxon>Discoba</taxon>
        <taxon>Heterolobosea</taxon>
        <taxon>Tetramitia</taxon>
        <taxon>Eutetramitia</taxon>
        <taxon>Vahlkampfiidae</taxon>
        <taxon>Naegleria</taxon>
    </lineage>
</organism>
<dbReference type="RefSeq" id="XP_044546907.1">
    <property type="nucleotide sequence ID" value="XM_044696658.1"/>
</dbReference>
<keyword evidence="6 10" id="KW-0255">Endonuclease</keyword>
<feature type="region of interest" description="Disordered" evidence="11">
    <location>
        <begin position="334"/>
        <end position="413"/>
    </location>
</feature>
<keyword evidence="4 10" id="KW-0540">Nuclease</keyword>
<evidence type="ECO:0000313" key="14">
    <source>
        <dbReference type="EMBL" id="KAG2379645.1"/>
    </source>
</evidence>
<name>A0AA88KHK0_NAELO</name>
<dbReference type="GO" id="GO:0036503">
    <property type="term" value="P:ERAD pathway"/>
    <property type="evidence" value="ECO:0007669"/>
    <property type="project" value="TreeGrafter"/>
</dbReference>
<keyword evidence="7 10" id="KW-0378">Hydrolase</keyword>
<dbReference type="Proteomes" id="UP000816034">
    <property type="component" value="Unassembled WGS sequence"/>
</dbReference>
<proteinExistence type="inferred from homology"/>
<keyword evidence="12" id="KW-1133">Transmembrane helix</keyword>
<keyword evidence="8" id="KW-0040">ANK repeat</keyword>
<feature type="domain" description="VLRF1" evidence="13">
    <location>
        <begin position="132"/>
        <end position="280"/>
    </location>
</feature>
<dbReference type="PANTHER" id="PTHR16036">
    <property type="entry name" value="ANKYRIN REPEAT AND ZINC FINGER DOMAIN-CONTAINING PROTEIN 1"/>
    <property type="match status" value="1"/>
</dbReference>
<dbReference type="InterPro" id="IPR041175">
    <property type="entry name" value="VLRF1/Vms1"/>
</dbReference>
<feature type="region of interest" description="Disordered" evidence="11">
    <location>
        <begin position="175"/>
        <end position="197"/>
    </location>
</feature>
<dbReference type="GO" id="GO:0005737">
    <property type="term" value="C:cytoplasm"/>
    <property type="evidence" value="ECO:0007669"/>
    <property type="project" value="UniProtKB-SubCell"/>
</dbReference>
<evidence type="ECO:0000256" key="6">
    <source>
        <dbReference type="ARBA" id="ARBA00022759"/>
    </source>
</evidence>
<evidence type="ECO:0000256" key="1">
    <source>
        <dbReference type="ARBA" id="ARBA00004496"/>
    </source>
</evidence>
<dbReference type="PROSITE" id="PS52044">
    <property type="entry name" value="VLRF1"/>
    <property type="match status" value="1"/>
</dbReference>
<evidence type="ECO:0000256" key="3">
    <source>
        <dbReference type="ARBA" id="ARBA00022490"/>
    </source>
</evidence>
<feature type="transmembrane region" description="Helical" evidence="12">
    <location>
        <begin position="503"/>
        <end position="522"/>
    </location>
</feature>
<dbReference type="AlphaFoldDB" id="A0AA88KHK0"/>
<evidence type="ECO:0000256" key="9">
    <source>
        <dbReference type="ARBA" id="ARBA00023054"/>
    </source>
</evidence>
<feature type="compositionally biased region" description="Acidic residues" evidence="11">
    <location>
        <begin position="342"/>
        <end position="361"/>
    </location>
</feature>
<feature type="active site" evidence="10">
    <location>
        <position position="177"/>
    </location>
</feature>
<dbReference type="InterPro" id="IPR047139">
    <property type="entry name" value="ANKZ1/VMS1"/>
</dbReference>
<reference evidence="14 15" key="1">
    <citation type="journal article" date="2018" name="BMC Genomics">
        <title>The genome of Naegleria lovaniensis, the basis for a comparative approach to unravel pathogenicity factors of the human pathogenic amoeba N. fowleri.</title>
        <authorList>
            <person name="Liechti N."/>
            <person name="Schurch N."/>
            <person name="Bruggmann R."/>
            <person name="Wittwer M."/>
        </authorList>
    </citation>
    <scope>NUCLEOTIDE SEQUENCE [LARGE SCALE GENOMIC DNA]</scope>
    <source>
        <strain evidence="14 15">ATCC 30569</strain>
    </source>
</reference>
<evidence type="ECO:0000259" key="13">
    <source>
        <dbReference type="PROSITE" id="PS52044"/>
    </source>
</evidence>
<keyword evidence="3 10" id="KW-0963">Cytoplasm</keyword>
<feature type="compositionally biased region" description="Polar residues" evidence="11">
    <location>
        <begin position="434"/>
        <end position="450"/>
    </location>
</feature>
<dbReference type="PANTHER" id="PTHR16036:SF2">
    <property type="entry name" value="TRNA ENDONUCLEASE ANKZF1"/>
    <property type="match status" value="1"/>
</dbReference>
<comment type="domain">
    <text evidence="10">The VLRF1 domain mediates binding to the 60S ribosomal subunit.</text>
</comment>
<accession>A0AA88KHK0</accession>
<evidence type="ECO:0000256" key="8">
    <source>
        <dbReference type="ARBA" id="ARBA00023043"/>
    </source>
</evidence>
<evidence type="ECO:0000256" key="12">
    <source>
        <dbReference type="SAM" id="Phobius"/>
    </source>
</evidence>
<feature type="compositionally biased region" description="Low complexity" evidence="11">
    <location>
        <begin position="469"/>
        <end position="478"/>
    </location>
</feature>
<comment type="similarity">
    <text evidence="2 10">Belongs to the ANKZF1/VMS1 family.</text>
</comment>
<comment type="caution">
    <text evidence="14">The sequence shown here is derived from an EMBL/GenBank/DDBJ whole genome shotgun (WGS) entry which is preliminary data.</text>
</comment>
<feature type="compositionally biased region" description="Basic and acidic residues" evidence="11">
    <location>
        <begin position="368"/>
        <end position="382"/>
    </location>
</feature>
<dbReference type="GO" id="GO:0016787">
    <property type="term" value="F:hydrolase activity"/>
    <property type="evidence" value="ECO:0007669"/>
    <property type="project" value="UniProtKB-KW"/>
</dbReference>
<comment type="subcellular location">
    <subcellularLocation>
        <location evidence="1">Cytoplasm</location>
    </subcellularLocation>
</comment>
<keyword evidence="5" id="KW-0677">Repeat</keyword>
<dbReference type="GeneID" id="68099216"/>
<evidence type="ECO:0000256" key="7">
    <source>
        <dbReference type="ARBA" id="ARBA00022801"/>
    </source>
</evidence>
<evidence type="ECO:0000256" key="5">
    <source>
        <dbReference type="ARBA" id="ARBA00022737"/>
    </source>
</evidence>
<evidence type="ECO:0000256" key="10">
    <source>
        <dbReference type="PROSITE-ProRule" id="PRU01389"/>
    </source>
</evidence>
<keyword evidence="12" id="KW-0472">Membrane</keyword>
<gene>
    <name evidence="14" type="ORF">C9374_006762</name>
</gene>
<evidence type="ECO:0000256" key="4">
    <source>
        <dbReference type="ARBA" id="ARBA00022722"/>
    </source>
</evidence>
<dbReference type="GO" id="GO:0004519">
    <property type="term" value="F:endonuclease activity"/>
    <property type="evidence" value="ECO:0007669"/>
    <property type="project" value="UniProtKB-KW"/>
</dbReference>